<dbReference type="InterPro" id="IPR021231">
    <property type="entry name" value="DUF2811"/>
</dbReference>
<sequence>MNSTISLLVEVPEVLHDSLKHYLEIRPDWDQDRVFAAALSLFLLQNRSADSAPEKQNHRQASRIYLDALFKRPIGQNN</sequence>
<gene>
    <name evidence="1" type="ORF">C7B82_17250</name>
</gene>
<keyword evidence="2" id="KW-1185">Reference proteome</keyword>
<evidence type="ECO:0008006" key="3">
    <source>
        <dbReference type="Google" id="ProtNLM"/>
    </source>
</evidence>
<protein>
    <recommendedName>
        <fullName evidence="3">DUF2811 domain-containing protein</fullName>
    </recommendedName>
</protein>
<dbReference type="AlphaFoldDB" id="A0A2T1E398"/>
<reference evidence="2" key="1">
    <citation type="submission" date="2018-02" db="EMBL/GenBank/DDBJ databases">
        <authorList>
            <person name="Moore K."/>
            <person name="Momper L."/>
        </authorList>
    </citation>
    <scope>NUCLEOTIDE SEQUENCE [LARGE SCALE GENOMIC DNA]</scope>
    <source>
        <strain evidence="2">ULC18</strain>
    </source>
</reference>
<proteinExistence type="predicted"/>
<dbReference type="Pfam" id="PF10929">
    <property type="entry name" value="DUF2811"/>
    <property type="match status" value="1"/>
</dbReference>
<name>A0A2T1E398_9CYAN</name>
<evidence type="ECO:0000313" key="1">
    <source>
        <dbReference type="EMBL" id="PSB27217.1"/>
    </source>
</evidence>
<evidence type="ECO:0000313" key="2">
    <source>
        <dbReference type="Proteomes" id="UP000239576"/>
    </source>
</evidence>
<dbReference type="Proteomes" id="UP000239576">
    <property type="component" value="Unassembled WGS sequence"/>
</dbReference>
<reference evidence="1 2" key="2">
    <citation type="submission" date="2018-03" db="EMBL/GenBank/DDBJ databases">
        <title>The ancient ancestry and fast evolution of plastids.</title>
        <authorList>
            <person name="Moore K.R."/>
            <person name="Magnabosco C."/>
            <person name="Momper L."/>
            <person name="Gold D.A."/>
            <person name="Bosak T."/>
            <person name="Fournier G.P."/>
        </authorList>
    </citation>
    <scope>NUCLEOTIDE SEQUENCE [LARGE SCALE GENOMIC DNA]</scope>
    <source>
        <strain evidence="1 2">ULC18</strain>
    </source>
</reference>
<organism evidence="1 2">
    <name type="scientific">Stenomitos frigidus ULC18</name>
    <dbReference type="NCBI Taxonomy" id="2107698"/>
    <lineage>
        <taxon>Bacteria</taxon>
        <taxon>Bacillati</taxon>
        <taxon>Cyanobacteriota</taxon>
        <taxon>Cyanophyceae</taxon>
        <taxon>Leptolyngbyales</taxon>
        <taxon>Leptolyngbyaceae</taxon>
        <taxon>Stenomitos</taxon>
    </lineage>
</organism>
<dbReference type="OrthoDB" id="515579at2"/>
<dbReference type="EMBL" id="PVWK01000097">
    <property type="protein sequence ID" value="PSB27217.1"/>
    <property type="molecule type" value="Genomic_DNA"/>
</dbReference>
<accession>A0A2T1E398</accession>
<dbReference type="RefSeq" id="WP_106257518.1">
    <property type="nucleotide sequence ID" value="NZ_CAWNSW010000129.1"/>
</dbReference>
<comment type="caution">
    <text evidence="1">The sequence shown here is derived from an EMBL/GenBank/DDBJ whole genome shotgun (WGS) entry which is preliminary data.</text>
</comment>